<dbReference type="STRING" id="71451.RV07_GL001731"/>
<name>R2RIX6_9ENTE</name>
<dbReference type="UniPathway" id="UPA00148">
    <property type="reaction ID" value="UER00233"/>
</dbReference>
<comment type="caution">
    <text evidence="17">The sequence shown here is derived from an EMBL/GenBank/DDBJ whole genome shotgun (WGS) entry which is preliminary data.</text>
</comment>
<evidence type="ECO:0000256" key="4">
    <source>
        <dbReference type="ARBA" id="ARBA00012454"/>
    </source>
</evidence>
<evidence type="ECO:0000256" key="13">
    <source>
        <dbReference type="ARBA" id="ARBA00048555"/>
    </source>
</evidence>
<evidence type="ECO:0000256" key="12">
    <source>
        <dbReference type="ARBA" id="ARBA00033354"/>
    </source>
</evidence>
<evidence type="ECO:0000256" key="9">
    <source>
        <dbReference type="ARBA" id="ARBA00022840"/>
    </source>
</evidence>
<dbReference type="GO" id="GO:0005524">
    <property type="term" value="F:ATP binding"/>
    <property type="evidence" value="ECO:0007669"/>
    <property type="project" value="UniProtKB-UniRule"/>
</dbReference>
<evidence type="ECO:0000313" key="18">
    <source>
        <dbReference type="EMBL" id="EOT69050.1"/>
    </source>
</evidence>
<dbReference type="Proteomes" id="UP000013783">
    <property type="component" value="Unassembled WGS sequence"/>
</dbReference>
<dbReference type="GO" id="GO:0009236">
    <property type="term" value="P:cobalamin biosynthetic process"/>
    <property type="evidence" value="ECO:0007669"/>
    <property type="project" value="UniProtKB-UniRule"/>
</dbReference>
<evidence type="ECO:0000256" key="7">
    <source>
        <dbReference type="ARBA" id="ARBA00022679"/>
    </source>
</evidence>
<reference evidence="18 20" key="2">
    <citation type="submission" date="2013-03" db="EMBL/GenBank/DDBJ databases">
        <title>The Genome Sequence of Enterococcus malodoratus ATCC_43197 (PacBio/Illumina hybrid assembly).</title>
        <authorList>
            <consortium name="The Broad Institute Genomics Platform"/>
            <consortium name="The Broad Institute Genome Sequencing Center for Infectious Disease"/>
            <person name="Earl A."/>
            <person name="Russ C."/>
            <person name="Gilmore M."/>
            <person name="Surin D."/>
            <person name="Walker B."/>
            <person name="Young S."/>
            <person name="Zeng Q."/>
            <person name="Gargeya S."/>
            <person name="Fitzgerald M."/>
            <person name="Haas B."/>
            <person name="Abouelleil A."/>
            <person name="Allen A.W."/>
            <person name="Alvarado L."/>
            <person name="Arachchi H.M."/>
            <person name="Berlin A.M."/>
            <person name="Chapman S.B."/>
            <person name="Gainer-Dewar J."/>
            <person name="Goldberg J."/>
            <person name="Griggs A."/>
            <person name="Gujja S."/>
            <person name="Hansen M."/>
            <person name="Howarth C."/>
            <person name="Imamovic A."/>
            <person name="Ireland A."/>
            <person name="Larimer J."/>
            <person name="McCowan C."/>
            <person name="Murphy C."/>
            <person name="Pearson M."/>
            <person name="Poon T.W."/>
            <person name="Priest M."/>
            <person name="Roberts A."/>
            <person name="Saif S."/>
            <person name="Shea T."/>
            <person name="Sisk P."/>
            <person name="Sykes S."/>
            <person name="Wortman J."/>
            <person name="Nusbaum C."/>
            <person name="Birren B."/>
        </authorList>
    </citation>
    <scope>NUCLEOTIDE SEQUENCE [LARGE SCALE GENOMIC DNA]</scope>
    <source>
        <strain evidence="18 20">ATCC 43197</strain>
    </source>
</reference>
<protein>
    <recommendedName>
        <fullName evidence="5 15">Corrinoid adenosyltransferase</fullName>
        <ecNumber evidence="4 15">2.5.1.17</ecNumber>
    </recommendedName>
    <alternativeName>
        <fullName evidence="10 15">Cob(II)alamin adenosyltransferase</fullName>
    </alternativeName>
    <alternativeName>
        <fullName evidence="12 15">Cob(II)yrinic acid a,c-diamide adenosyltransferase</fullName>
    </alternativeName>
    <alternativeName>
        <fullName evidence="11 15">Cobinamide/cobalamin adenosyltransferase</fullName>
    </alternativeName>
</protein>
<feature type="domain" description="Cobalamin adenosyltransferase-like" evidence="16">
    <location>
        <begin position="3"/>
        <end position="166"/>
    </location>
</feature>
<comment type="catalytic activity">
    <reaction evidence="14 15">
        <text>2 cob(II)alamin + reduced [electron-transfer flavoprotein] + 2 ATP = 2 adenosylcob(III)alamin + 2 triphosphate + oxidized [electron-transfer flavoprotein] + 3 H(+)</text>
        <dbReference type="Rhea" id="RHEA:28671"/>
        <dbReference type="Rhea" id="RHEA-COMP:10685"/>
        <dbReference type="Rhea" id="RHEA-COMP:10686"/>
        <dbReference type="ChEBI" id="CHEBI:15378"/>
        <dbReference type="ChEBI" id="CHEBI:16304"/>
        <dbReference type="ChEBI" id="CHEBI:18036"/>
        <dbReference type="ChEBI" id="CHEBI:18408"/>
        <dbReference type="ChEBI" id="CHEBI:30616"/>
        <dbReference type="ChEBI" id="CHEBI:57692"/>
        <dbReference type="ChEBI" id="CHEBI:58307"/>
        <dbReference type="EC" id="2.5.1.17"/>
    </reaction>
</comment>
<evidence type="ECO:0000256" key="8">
    <source>
        <dbReference type="ARBA" id="ARBA00022741"/>
    </source>
</evidence>
<keyword evidence="9 15" id="KW-0067">ATP-binding</keyword>
<dbReference type="FunFam" id="1.20.1200.10:FF:000001">
    <property type="entry name" value="Cob(I)yrinic acid a,c-diamide adenosyltransferase"/>
    <property type="match status" value="1"/>
</dbReference>
<keyword evidence="7 15" id="KW-0808">Transferase</keyword>
<dbReference type="EMBL" id="ASWA01000002">
    <property type="protein sequence ID" value="EOT69050.1"/>
    <property type="molecule type" value="Genomic_DNA"/>
</dbReference>
<dbReference type="eggNOG" id="COG2096">
    <property type="taxonomic scope" value="Bacteria"/>
</dbReference>
<keyword evidence="8 15" id="KW-0547">Nucleotide-binding</keyword>
<gene>
    <name evidence="18" type="ORF">I585_00510</name>
    <name evidence="17" type="ORF">UAI_00579</name>
</gene>
<reference evidence="17 19" key="1">
    <citation type="submission" date="2013-02" db="EMBL/GenBank/DDBJ databases">
        <title>The Genome Sequence of Enterococcus malodoratus ATCC_43197.</title>
        <authorList>
            <consortium name="The Broad Institute Genome Sequencing Platform"/>
            <consortium name="The Broad Institute Genome Sequencing Center for Infectious Disease"/>
            <person name="Earl A.M."/>
            <person name="Gilmore M.S."/>
            <person name="Lebreton F."/>
            <person name="Walker B."/>
            <person name="Young S.K."/>
            <person name="Zeng Q."/>
            <person name="Gargeya S."/>
            <person name="Fitzgerald M."/>
            <person name="Haas B."/>
            <person name="Abouelleil A."/>
            <person name="Alvarado L."/>
            <person name="Arachchi H.M."/>
            <person name="Berlin A.M."/>
            <person name="Chapman S.B."/>
            <person name="Dewar J."/>
            <person name="Goldberg J."/>
            <person name="Griggs A."/>
            <person name="Gujja S."/>
            <person name="Hansen M."/>
            <person name="Howarth C."/>
            <person name="Imamovic A."/>
            <person name="Larimer J."/>
            <person name="McCowan C."/>
            <person name="Murphy C."/>
            <person name="Neiman D."/>
            <person name="Pearson M."/>
            <person name="Priest M."/>
            <person name="Roberts A."/>
            <person name="Saif S."/>
            <person name="Shea T."/>
            <person name="Sisk P."/>
            <person name="Sykes S."/>
            <person name="Wortman J."/>
            <person name="Nusbaum C."/>
            <person name="Birren B."/>
        </authorList>
    </citation>
    <scope>NUCLEOTIDE SEQUENCE [LARGE SCALE GENOMIC DNA]</scope>
    <source>
        <strain evidence="17 19">ATCC 43197</strain>
    </source>
</reference>
<dbReference type="InterPro" id="IPR029499">
    <property type="entry name" value="PduO-typ"/>
</dbReference>
<evidence type="ECO:0000256" key="1">
    <source>
        <dbReference type="ARBA" id="ARBA00005121"/>
    </source>
</evidence>
<dbReference type="PANTHER" id="PTHR12213:SF0">
    <property type="entry name" value="CORRINOID ADENOSYLTRANSFERASE MMAB"/>
    <property type="match status" value="1"/>
</dbReference>
<dbReference type="GO" id="GO:0008817">
    <property type="term" value="F:corrinoid adenosyltransferase activity"/>
    <property type="evidence" value="ECO:0007669"/>
    <property type="project" value="UniProtKB-UniRule"/>
</dbReference>
<comment type="similarity">
    <text evidence="2 15">Belongs to the Cob(I)alamin adenosyltransferase family.</text>
</comment>
<dbReference type="PATRIC" id="fig|1158601.3.peg.559"/>
<dbReference type="Proteomes" id="UP000014148">
    <property type="component" value="Unassembled WGS sequence"/>
</dbReference>
<dbReference type="Gene3D" id="1.20.1200.10">
    <property type="entry name" value="Cobalamin adenosyltransferase-like"/>
    <property type="match status" value="1"/>
</dbReference>
<dbReference type="NCBIfam" id="TIGR00636">
    <property type="entry name" value="PduO_Nterm"/>
    <property type="match status" value="1"/>
</dbReference>
<evidence type="ECO:0000313" key="17">
    <source>
        <dbReference type="EMBL" id="EOH80541.1"/>
    </source>
</evidence>
<keyword evidence="20" id="KW-1185">Reference proteome</keyword>
<sequence length="188" mass="21688">MNVYTRYGDQGFTRLVGGERVKKNVPRVQAYGSIDTLNAQVGFTVASLGQESALYTELVQVQQWIFDCGSDFATPEEKRPYKVEPQMIEWLEEKIDFYWEESPKIDRFVLPGGTIIAASLHLCRCFTREAERNAIDLVEQQEAVNEEALKFLNRLSDYFFALARWVNGQAEQPEILYENSVSVFNRKK</sequence>
<evidence type="ECO:0000256" key="6">
    <source>
        <dbReference type="ARBA" id="ARBA00022573"/>
    </source>
</evidence>
<dbReference type="Pfam" id="PF01923">
    <property type="entry name" value="Cob_adeno_trans"/>
    <property type="match status" value="1"/>
</dbReference>
<dbReference type="OrthoDB" id="9778896at2"/>
<dbReference type="AlphaFoldDB" id="R2RIX6"/>
<dbReference type="InterPro" id="IPR036451">
    <property type="entry name" value="CblAdoTrfase-like_sf"/>
</dbReference>
<dbReference type="EC" id="2.5.1.17" evidence="4 15"/>
<evidence type="ECO:0000256" key="5">
    <source>
        <dbReference type="ARBA" id="ARBA00020963"/>
    </source>
</evidence>
<dbReference type="RefSeq" id="WP_010739462.1">
    <property type="nucleotide sequence ID" value="NZ_KB946249.1"/>
</dbReference>
<comment type="subunit">
    <text evidence="3">Homotrimer.</text>
</comment>
<comment type="catalytic activity">
    <reaction evidence="13 15">
        <text>2 cob(II)yrinate a,c diamide + reduced [electron-transfer flavoprotein] + 2 ATP = 2 adenosylcob(III)yrinate a,c-diamide + 2 triphosphate + oxidized [electron-transfer flavoprotein] + 3 H(+)</text>
        <dbReference type="Rhea" id="RHEA:11528"/>
        <dbReference type="Rhea" id="RHEA-COMP:10685"/>
        <dbReference type="Rhea" id="RHEA-COMP:10686"/>
        <dbReference type="ChEBI" id="CHEBI:15378"/>
        <dbReference type="ChEBI" id="CHEBI:18036"/>
        <dbReference type="ChEBI" id="CHEBI:30616"/>
        <dbReference type="ChEBI" id="CHEBI:57692"/>
        <dbReference type="ChEBI" id="CHEBI:58307"/>
        <dbReference type="ChEBI" id="CHEBI:58503"/>
        <dbReference type="ChEBI" id="CHEBI:58537"/>
        <dbReference type="EC" id="2.5.1.17"/>
    </reaction>
</comment>
<proteinExistence type="inferred from homology"/>
<dbReference type="EMBL" id="AJAK01000007">
    <property type="protein sequence ID" value="EOH80541.1"/>
    <property type="molecule type" value="Genomic_DNA"/>
</dbReference>
<dbReference type="SUPFAM" id="SSF89028">
    <property type="entry name" value="Cobalamin adenosyltransferase-like"/>
    <property type="match status" value="1"/>
</dbReference>
<evidence type="ECO:0000256" key="10">
    <source>
        <dbReference type="ARBA" id="ARBA00031529"/>
    </source>
</evidence>
<evidence type="ECO:0000256" key="14">
    <source>
        <dbReference type="ARBA" id="ARBA00048692"/>
    </source>
</evidence>
<comment type="pathway">
    <text evidence="1 15">Cofactor biosynthesis; adenosylcobalamin biosynthesis; adenosylcobalamin from cob(II)yrinate a,c-diamide: step 2/7.</text>
</comment>
<keyword evidence="6 15" id="KW-0169">Cobalamin biosynthesis</keyword>
<evidence type="ECO:0000256" key="3">
    <source>
        <dbReference type="ARBA" id="ARBA00011233"/>
    </source>
</evidence>
<evidence type="ECO:0000313" key="19">
    <source>
        <dbReference type="Proteomes" id="UP000013783"/>
    </source>
</evidence>
<evidence type="ECO:0000256" key="15">
    <source>
        <dbReference type="RuleBase" id="RU366026"/>
    </source>
</evidence>
<evidence type="ECO:0000256" key="2">
    <source>
        <dbReference type="ARBA" id="ARBA00007487"/>
    </source>
</evidence>
<organism evidence="17 19">
    <name type="scientific">Enterococcus malodoratus ATCC 43197</name>
    <dbReference type="NCBI Taxonomy" id="1158601"/>
    <lineage>
        <taxon>Bacteria</taxon>
        <taxon>Bacillati</taxon>
        <taxon>Bacillota</taxon>
        <taxon>Bacilli</taxon>
        <taxon>Lactobacillales</taxon>
        <taxon>Enterococcaceae</taxon>
        <taxon>Enterococcus</taxon>
    </lineage>
</organism>
<accession>R2RIX6</accession>
<dbReference type="InterPro" id="IPR016030">
    <property type="entry name" value="CblAdoTrfase-like"/>
</dbReference>
<evidence type="ECO:0000259" key="16">
    <source>
        <dbReference type="Pfam" id="PF01923"/>
    </source>
</evidence>
<evidence type="ECO:0000256" key="11">
    <source>
        <dbReference type="ARBA" id="ARBA00033334"/>
    </source>
</evidence>
<dbReference type="PANTHER" id="PTHR12213">
    <property type="entry name" value="CORRINOID ADENOSYLTRANSFERASE"/>
    <property type="match status" value="1"/>
</dbReference>
<evidence type="ECO:0000313" key="20">
    <source>
        <dbReference type="Proteomes" id="UP000014148"/>
    </source>
</evidence>